<evidence type="ECO:0000256" key="1">
    <source>
        <dbReference type="ARBA" id="ARBA00004123"/>
    </source>
</evidence>
<evidence type="ECO:0000256" key="6">
    <source>
        <dbReference type="ARBA" id="ARBA00023242"/>
    </source>
</evidence>
<dbReference type="PANTHER" id="PTHR28280:SF1">
    <property type="entry name" value="SHUTTLING PRE-60S FACTOR ECM1"/>
    <property type="match status" value="1"/>
</dbReference>
<feature type="compositionally biased region" description="Basic residues" evidence="7">
    <location>
        <begin position="54"/>
        <end position="73"/>
    </location>
</feature>
<evidence type="ECO:0000313" key="8">
    <source>
        <dbReference type="EMBL" id="KAF4596028.1"/>
    </source>
</evidence>
<evidence type="ECO:0000256" key="2">
    <source>
        <dbReference type="ARBA" id="ARBA00004496"/>
    </source>
</evidence>
<feature type="region of interest" description="Disordered" evidence="7">
    <location>
        <begin position="1"/>
        <end position="180"/>
    </location>
</feature>
<dbReference type="GO" id="GO:0000055">
    <property type="term" value="P:ribosomal large subunit export from nucleus"/>
    <property type="evidence" value="ECO:0007669"/>
    <property type="project" value="TreeGrafter"/>
</dbReference>
<evidence type="ECO:0000313" key="9">
    <source>
        <dbReference type="Proteomes" id="UP000562929"/>
    </source>
</evidence>
<comment type="subcellular location">
    <subcellularLocation>
        <location evidence="2">Cytoplasm</location>
    </subcellularLocation>
    <subcellularLocation>
        <location evidence="1">Nucleus</location>
    </subcellularLocation>
</comment>
<evidence type="ECO:0000256" key="7">
    <source>
        <dbReference type="SAM" id="MobiDB-lite"/>
    </source>
</evidence>
<proteinExistence type="predicted"/>
<dbReference type="EMBL" id="JAACLJ010000001">
    <property type="protein sequence ID" value="KAF4596028.1"/>
    <property type="molecule type" value="Genomic_DNA"/>
</dbReference>
<feature type="compositionally biased region" description="Basic and acidic residues" evidence="7">
    <location>
        <begin position="74"/>
        <end position="87"/>
    </location>
</feature>
<dbReference type="PANTHER" id="PTHR28280">
    <property type="entry name" value="SHUTTLING PRE-60S FACTOR ECM1"/>
    <property type="match status" value="1"/>
</dbReference>
<keyword evidence="5" id="KW-0690">Ribosome biogenesis</keyword>
<keyword evidence="4" id="KW-0963">Cytoplasm</keyword>
<dbReference type="InterPro" id="IPR022784">
    <property type="entry name" value="Ribosome_bgen_Alb1"/>
</dbReference>
<feature type="compositionally biased region" description="Basic residues" evidence="7">
    <location>
        <begin position="1"/>
        <end position="15"/>
    </location>
</feature>
<protein>
    <submittedName>
        <fullName evidence="8">Ribosome biogenesis protein Alb1</fullName>
    </submittedName>
</protein>
<dbReference type="Pfam" id="PF09135">
    <property type="entry name" value="Alb1"/>
    <property type="match status" value="1"/>
</dbReference>
<dbReference type="GO" id="GO:0005737">
    <property type="term" value="C:cytoplasm"/>
    <property type="evidence" value="ECO:0007669"/>
    <property type="project" value="UniProtKB-SubCell"/>
</dbReference>
<keyword evidence="9" id="KW-1185">Reference proteome</keyword>
<reference evidence="8 9" key="1">
    <citation type="journal article" date="2020" name="G3 (Bethesda)">
        <title>Genetic Underpinnings of Host Manipulation by Ophiocordyceps as Revealed by Comparative Transcriptomics.</title>
        <authorList>
            <person name="Will I."/>
            <person name="Das B."/>
            <person name="Trinh T."/>
            <person name="Brachmann A."/>
            <person name="Ohm R.A."/>
            <person name="de Bekker C."/>
        </authorList>
    </citation>
    <scope>NUCLEOTIDE SEQUENCE [LARGE SCALE GENOMIC DNA]</scope>
    <source>
        <strain evidence="8 9">EC05</strain>
    </source>
</reference>
<dbReference type="InterPro" id="IPR053278">
    <property type="entry name" value="Pre-60S_factor_ECM1"/>
</dbReference>
<dbReference type="GO" id="GO:0030687">
    <property type="term" value="C:preribosome, large subunit precursor"/>
    <property type="evidence" value="ECO:0007669"/>
    <property type="project" value="TreeGrafter"/>
</dbReference>
<dbReference type="GO" id="GO:0005730">
    <property type="term" value="C:nucleolus"/>
    <property type="evidence" value="ECO:0007669"/>
    <property type="project" value="TreeGrafter"/>
</dbReference>
<dbReference type="OrthoDB" id="5304887at2759"/>
<evidence type="ECO:0000256" key="3">
    <source>
        <dbReference type="ARBA" id="ARBA00022448"/>
    </source>
</evidence>
<name>A0A8H4QEF0_9HYPO</name>
<feature type="compositionally biased region" description="Basic and acidic residues" evidence="7">
    <location>
        <begin position="105"/>
        <end position="133"/>
    </location>
</feature>
<gene>
    <name evidence="8" type="ORF">GQ602_001641</name>
</gene>
<dbReference type="Proteomes" id="UP000562929">
    <property type="component" value="Unassembled WGS sequence"/>
</dbReference>
<accession>A0A8H4QEF0</accession>
<feature type="compositionally biased region" description="Basic and acidic residues" evidence="7">
    <location>
        <begin position="170"/>
        <end position="180"/>
    </location>
</feature>
<evidence type="ECO:0000256" key="5">
    <source>
        <dbReference type="ARBA" id="ARBA00022517"/>
    </source>
</evidence>
<feature type="compositionally biased region" description="Acidic residues" evidence="7">
    <location>
        <begin position="134"/>
        <end position="149"/>
    </location>
</feature>
<evidence type="ECO:0000256" key="4">
    <source>
        <dbReference type="ARBA" id="ARBA00022490"/>
    </source>
</evidence>
<comment type="caution">
    <text evidence="8">The sequence shown here is derived from an EMBL/GenBank/DDBJ whole genome shotgun (WGS) entry which is preliminary data.</text>
</comment>
<keyword evidence="6" id="KW-0539">Nucleus</keyword>
<sequence>MAKNRVPSKHSRAARRATSPSINTDKSLKEVTLPRDVASRPSVLAIRQSAGVQKKTRLPRKSRMSTKARRRHDKGLEMAEAVGERTAAKTRRSVGRARVARDRRKPWDDVNKAARVDDSDDQVRAGREGRGPMDADDDSDQEMDNDDGEASAIDGQQQQQQQPQQAVNETQHRVDEDEIL</sequence>
<feature type="compositionally biased region" description="Low complexity" evidence="7">
    <location>
        <begin position="156"/>
        <end position="165"/>
    </location>
</feature>
<keyword evidence="3" id="KW-0813">Transport</keyword>
<organism evidence="8 9">
    <name type="scientific">Ophiocordyceps camponoti-floridani</name>
    <dbReference type="NCBI Taxonomy" id="2030778"/>
    <lineage>
        <taxon>Eukaryota</taxon>
        <taxon>Fungi</taxon>
        <taxon>Dikarya</taxon>
        <taxon>Ascomycota</taxon>
        <taxon>Pezizomycotina</taxon>
        <taxon>Sordariomycetes</taxon>
        <taxon>Hypocreomycetidae</taxon>
        <taxon>Hypocreales</taxon>
        <taxon>Ophiocordycipitaceae</taxon>
        <taxon>Ophiocordyceps</taxon>
    </lineage>
</organism>
<dbReference type="AlphaFoldDB" id="A0A8H4QEF0"/>